<feature type="region of interest" description="Disordered" evidence="6">
    <location>
        <begin position="110"/>
        <end position="372"/>
    </location>
</feature>
<evidence type="ECO:0000256" key="6">
    <source>
        <dbReference type="SAM" id="MobiDB-lite"/>
    </source>
</evidence>
<dbReference type="AlphaFoldDB" id="A0A9P7Z1U9"/>
<evidence type="ECO:0000256" key="4">
    <source>
        <dbReference type="ARBA" id="ARBA00022833"/>
    </source>
</evidence>
<proteinExistence type="predicted"/>
<evidence type="ECO:0000313" key="9">
    <source>
        <dbReference type="Proteomes" id="UP000887226"/>
    </source>
</evidence>
<dbReference type="GO" id="GO:0008270">
    <property type="term" value="F:zinc ion binding"/>
    <property type="evidence" value="ECO:0007669"/>
    <property type="project" value="UniProtKB-KW"/>
</dbReference>
<accession>A0A9P7Z1U9</accession>
<feature type="compositionally biased region" description="Basic and acidic residues" evidence="6">
    <location>
        <begin position="111"/>
        <end position="121"/>
    </location>
</feature>
<dbReference type="InterPro" id="IPR001510">
    <property type="entry name" value="Znf_PARP"/>
</dbReference>
<dbReference type="Pfam" id="PF00645">
    <property type="entry name" value="zf-PARP"/>
    <property type="match status" value="1"/>
</dbReference>
<comment type="subcellular location">
    <subcellularLocation>
        <location evidence="1">Nucleus</location>
    </subcellularLocation>
</comment>
<evidence type="ECO:0000256" key="1">
    <source>
        <dbReference type="ARBA" id="ARBA00004123"/>
    </source>
</evidence>
<feature type="domain" description="PARP-type" evidence="7">
    <location>
        <begin position="3"/>
        <end position="83"/>
    </location>
</feature>
<dbReference type="OrthoDB" id="429950at2759"/>
<dbReference type="GO" id="GO:0003677">
    <property type="term" value="F:DNA binding"/>
    <property type="evidence" value="ECO:0007669"/>
    <property type="project" value="InterPro"/>
</dbReference>
<dbReference type="SUPFAM" id="SSF57716">
    <property type="entry name" value="Glucocorticoid receptor-like (DNA-binding domain)"/>
    <property type="match status" value="1"/>
</dbReference>
<keyword evidence="5" id="KW-0539">Nucleus</keyword>
<protein>
    <recommendedName>
        <fullName evidence="7">PARP-type domain-containing protein</fullName>
    </recommendedName>
</protein>
<feature type="compositionally biased region" description="Basic and acidic residues" evidence="6">
    <location>
        <begin position="215"/>
        <end position="225"/>
    </location>
</feature>
<dbReference type="InterPro" id="IPR036957">
    <property type="entry name" value="Znf_PARP_sf"/>
</dbReference>
<organism evidence="8 9">
    <name type="scientific">Calycina marina</name>
    <dbReference type="NCBI Taxonomy" id="1763456"/>
    <lineage>
        <taxon>Eukaryota</taxon>
        <taxon>Fungi</taxon>
        <taxon>Dikarya</taxon>
        <taxon>Ascomycota</taxon>
        <taxon>Pezizomycotina</taxon>
        <taxon>Leotiomycetes</taxon>
        <taxon>Helotiales</taxon>
        <taxon>Pezizellaceae</taxon>
        <taxon>Calycina</taxon>
    </lineage>
</organism>
<keyword evidence="2" id="KW-0479">Metal-binding</keyword>
<name>A0A9P7Z1U9_9HELO</name>
<evidence type="ECO:0000313" key="8">
    <source>
        <dbReference type="EMBL" id="KAG9244039.1"/>
    </source>
</evidence>
<reference evidence="8" key="1">
    <citation type="journal article" date="2021" name="IMA Fungus">
        <title>Genomic characterization of three marine fungi, including Emericellopsis atlantica sp. nov. with signatures of a generalist lifestyle and marine biomass degradation.</title>
        <authorList>
            <person name="Hagestad O.C."/>
            <person name="Hou L."/>
            <person name="Andersen J.H."/>
            <person name="Hansen E.H."/>
            <person name="Altermark B."/>
            <person name="Li C."/>
            <person name="Kuhnert E."/>
            <person name="Cox R.J."/>
            <person name="Crous P.W."/>
            <person name="Spatafora J.W."/>
            <person name="Lail K."/>
            <person name="Amirebrahimi M."/>
            <person name="Lipzen A."/>
            <person name="Pangilinan J."/>
            <person name="Andreopoulos W."/>
            <person name="Hayes R.D."/>
            <person name="Ng V."/>
            <person name="Grigoriev I.V."/>
            <person name="Jackson S.A."/>
            <person name="Sutton T.D.S."/>
            <person name="Dobson A.D.W."/>
            <person name="Rama T."/>
        </authorList>
    </citation>
    <scope>NUCLEOTIDE SEQUENCE</scope>
    <source>
        <strain evidence="8">TRa3180A</strain>
    </source>
</reference>
<dbReference type="Proteomes" id="UP000887226">
    <property type="component" value="Unassembled WGS sequence"/>
</dbReference>
<keyword evidence="9" id="KW-1185">Reference proteome</keyword>
<dbReference type="SMART" id="SM01336">
    <property type="entry name" value="zf-PARP"/>
    <property type="match status" value="1"/>
</dbReference>
<evidence type="ECO:0000256" key="3">
    <source>
        <dbReference type="ARBA" id="ARBA00022771"/>
    </source>
</evidence>
<dbReference type="EMBL" id="MU253933">
    <property type="protein sequence ID" value="KAG9244039.1"/>
    <property type="molecule type" value="Genomic_DNA"/>
</dbReference>
<dbReference type="Gene3D" id="3.30.1740.10">
    <property type="entry name" value="Zinc finger, PARP-type"/>
    <property type="match status" value="1"/>
</dbReference>
<dbReference type="GO" id="GO:0005634">
    <property type="term" value="C:nucleus"/>
    <property type="evidence" value="ECO:0007669"/>
    <property type="project" value="UniProtKB-SubCell"/>
</dbReference>
<sequence length="372" mass="41833">MSYRVELAKTGRAVCKNTECKKHQIKIDKGTLRFGVWVDLFEHGSWSWKHWGCTTGKQLQNIREYLLTAGEDYDFDMLDGYDDDEGGGLKNYPELREKVRRVITQGFIDPEEWKGDPDMNKLGETGTLNLASRKRIREEEKSAKLAATGGAPSEDGGSPATQTPKTSGKKRVNTVSDIEEDAKPAKKKRAGKVNKEESDEEDEKPAKKKPARKIKKEEPIVKDEPMPNAVDFPEKNKPVSRANKVKAEVKEEDDIIDVPEKPTPAKKSRAKKVKGELKEENTEDKPVPVKIARGKEIKAVEVKDEPVEDELTNNGEEQPKLPTKKPRSNNAPKNIKTEAEDEAADGSYESETALQPKKLKKRKSKRTKFSVL</sequence>
<evidence type="ECO:0000256" key="5">
    <source>
        <dbReference type="ARBA" id="ARBA00023242"/>
    </source>
</evidence>
<feature type="compositionally biased region" description="Basic and acidic residues" evidence="6">
    <location>
        <begin position="273"/>
        <end position="305"/>
    </location>
</feature>
<feature type="compositionally biased region" description="Basic residues" evidence="6">
    <location>
        <begin position="357"/>
        <end position="372"/>
    </location>
</feature>
<dbReference type="PROSITE" id="PS50064">
    <property type="entry name" value="ZF_PARP_2"/>
    <property type="match status" value="1"/>
</dbReference>
<comment type="caution">
    <text evidence="8">The sequence shown here is derived from an EMBL/GenBank/DDBJ whole genome shotgun (WGS) entry which is preliminary data.</text>
</comment>
<keyword evidence="3" id="KW-0863">Zinc-finger</keyword>
<evidence type="ECO:0000256" key="2">
    <source>
        <dbReference type="ARBA" id="ARBA00022723"/>
    </source>
</evidence>
<gene>
    <name evidence="8" type="ORF">BJ878DRAFT_508001</name>
</gene>
<evidence type="ECO:0000259" key="7">
    <source>
        <dbReference type="PROSITE" id="PS50064"/>
    </source>
</evidence>
<keyword evidence="4" id="KW-0862">Zinc</keyword>